<dbReference type="PANTHER" id="PTHR43095:SF5">
    <property type="entry name" value="XYLULOSE KINASE"/>
    <property type="match status" value="1"/>
</dbReference>
<dbReference type="PANTHER" id="PTHR43095">
    <property type="entry name" value="SUGAR KINASE"/>
    <property type="match status" value="1"/>
</dbReference>
<evidence type="ECO:0000256" key="6">
    <source>
        <dbReference type="ARBA" id="ARBA00022777"/>
    </source>
</evidence>
<dbReference type="InterPro" id="IPR018485">
    <property type="entry name" value="FGGY_C"/>
</dbReference>
<evidence type="ECO:0000256" key="4">
    <source>
        <dbReference type="ARBA" id="ARBA00022679"/>
    </source>
</evidence>
<evidence type="ECO:0000256" key="3">
    <source>
        <dbReference type="ARBA" id="ARBA00022629"/>
    </source>
</evidence>
<evidence type="ECO:0000256" key="5">
    <source>
        <dbReference type="ARBA" id="ARBA00022741"/>
    </source>
</evidence>
<dbReference type="EMBL" id="UGPG01000001">
    <property type="protein sequence ID" value="STY44971.1"/>
    <property type="molecule type" value="Genomic_DNA"/>
</dbReference>
<dbReference type="InterPro" id="IPR000577">
    <property type="entry name" value="Carb_kinase_FGGY"/>
</dbReference>
<evidence type="ECO:0000256" key="8">
    <source>
        <dbReference type="ARBA" id="ARBA00023277"/>
    </source>
</evidence>
<reference evidence="12 13" key="1">
    <citation type="submission" date="2018-06" db="EMBL/GenBank/DDBJ databases">
        <authorList>
            <consortium name="Pathogen Informatics"/>
            <person name="Doyle S."/>
        </authorList>
    </citation>
    <scope>NUCLEOTIDE SEQUENCE [LARGE SCALE GENOMIC DNA]</scope>
    <source>
        <strain evidence="13">NCTC 10815</strain>
    </source>
</reference>
<dbReference type="GO" id="GO:0042732">
    <property type="term" value="P:D-xylose metabolic process"/>
    <property type="evidence" value="ECO:0007669"/>
    <property type="project" value="UniProtKB-KW"/>
</dbReference>
<evidence type="ECO:0000313" key="12">
    <source>
        <dbReference type="EMBL" id="STY44971.1"/>
    </source>
</evidence>
<dbReference type="AlphaFoldDB" id="A0A378MFA7"/>
<comment type="catalytic activity">
    <reaction evidence="9">
        <text>D-xylulose + ATP = D-xylulose 5-phosphate + ADP + H(+)</text>
        <dbReference type="Rhea" id="RHEA:10964"/>
        <dbReference type="ChEBI" id="CHEBI:15378"/>
        <dbReference type="ChEBI" id="CHEBI:17140"/>
        <dbReference type="ChEBI" id="CHEBI:30616"/>
        <dbReference type="ChEBI" id="CHEBI:57737"/>
        <dbReference type="ChEBI" id="CHEBI:456216"/>
        <dbReference type="EC" id="2.7.1.17"/>
    </reaction>
</comment>
<organism evidence="12 13">
    <name type="scientific">Listeria grayi</name>
    <name type="common">Listeria murrayi</name>
    <dbReference type="NCBI Taxonomy" id="1641"/>
    <lineage>
        <taxon>Bacteria</taxon>
        <taxon>Bacillati</taxon>
        <taxon>Bacillota</taxon>
        <taxon>Bacilli</taxon>
        <taxon>Bacillales</taxon>
        <taxon>Listeriaceae</taxon>
        <taxon>Listeria</taxon>
    </lineage>
</organism>
<keyword evidence="7 9" id="KW-0067">ATP-binding</keyword>
<evidence type="ECO:0000256" key="9">
    <source>
        <dbReference type="RuleBase" id="RU364073"/>
    </source>
</evidence>
<evidence type="ECO:0000259" key="10">
    <source>
        <dbReference type="Pfam" id="PF00370"/>
    </source>
</evidence>
<feature type="domain" description="Carbohydrate kinase FGGY C-terminal" evidence="11">
    <location>
        <begin position="256"/>
        <end position="438"/>
    </location>
</feature>
<dbReference type="Proteomes" id="UP000254879">
    <property type="component" value="Unassembled WGS sequence"/>
</dbReference>
<dbReference type="PROSITE" id="PS00933">
    <property type="entry name" value="FGGY_KINASES_1"/>
    <property type="match status" value="1"/>
</dbReference>
<dbReference type="GO" id="GO:0005524">
    <property type="term" value="F:ATP binding"/>
    <property type="evidence" value="ECO:0007669"/>
    <property type="project" value="UniProtKB-KW"/>
</dbReference>
<dbReference type="Pfam" id="PF00370">
    <property type="entry name" value="FGGY_N"/>
    <property type="match status" value="1"/>
</dbReference>
<dbReference type="PIRSF" id="PIRSF000538">
    <property type="entry name" value="GlpK"/>
    <property type="match status" value="1"/>
</dbReference>
<accession>A0A378MFA7</accession>
<keyword evidence="3 9" id="KW-0859">Xylose metabolism</keyword>
<keyword evidence="8 9" id="KW-0119">Carbohydrate metabolism</keyword>
<evidence type="ECO:0000256" key="7">
    <source>
        <dbReference type="ARBA" id="ARBA00022840"/>
    </source>
</evidence>
<dbReference type="SUPFAM" id="SSF53067">
    <property type="entry name" value="Actin-like ATPase domain"/>
    <property type="match status" value="2"/>
</dbReference>
<dbReference type="InterPro" id="IPR043129">
    <property type="entry name" value="ATPase_NBD"/>
</dbReference>
<dbReference type="RefSeq" id="WP_115346127.1">
    <property type="nucleotide sequence ID" value="NZ_UGPG01000001.1"/>
</dbReference>
<keyword evidence="6 9" id="KW-0418">Kinase</keyword>
<dbReference type="GO" id="GO:0004856">
    <property type="term" value="F:D-xylulokinase activity"/>
    <property type="evidence" value="ECO:0007669"/>
    <property type="project" value="UniProtKB-EC"/>
</dbReference>
<feature type="domain" description="Carbohydrate kinase FGGY N-terminal" evidence="10">
    <location>
        <begin position="3"/>
        <end position="246"/>
    </location>
</feature>
<comment type="similarity">
    <text evidence="1 9">Belongs to the FGGY kinase family.</text>
</comment>
<sequence length="485" mass="54489">MNYYLGVDLGSSSLKIIVGDEKGGILGSESSAYAIVSEHTGYSEQDPQLWIDAFETAFAKLLDKYSDLKSSIRAISFSGQMHSLVLLDNDGKPLRNAILWNDTRTTAEVRELNEQAKAHLLKHEKNIALEGFTLPKIRWVQKHEPELWDKTWKFVLPKDYLVYYLTGKLHTEPSDAAGTILYDLEVGEWDKNLLQQWEIPIEKCPDVIPSTAVAGNLKAALKQKFKLTNDIRIIMGGADNACGALGTIADFDQQGLISVGTSGVVLFYDTETHTQVDGRFHYFHSALEGMNYKMGVTLSAGYSLDWLKQIMAPTESFETFTKTAEESPIGSNGVIFVPYLFGERSPYYNADLSASFTNLKAHHKRADLIRSVLEGIAFSLKNVFLNMETPALPKFRIIGGVVKNPFWLQMLADVFGSEIEVLELDEGPAFGAMICAVLSESRLDAKSVLEKYNRVKRSYFPDNERSKQYDVYFEQFKTWSDQLDS</sequence>
<protein>
    <recommendedName>
        <fullName evidence="9">Xylulose kinase</fullName>
        <shortName evidence="9">Xylulokinase</shortName>
        <ecNumber evidence="9">2.7.1.17</ecNumber>
    </recommendedName>
</protein>
<dbReference type="InterPro" id="IPR006000">
    <property type="entry name" value="Xylulokinase"/>
</dbReference>
<keyword evidence="5 9" id="KW-0547">Nucleotide-binding</keyword>
<proteinExistence type="inferred from homology"/>
<keyword evidence="2" id="KW-0597">Phosphoprotein</keyword>
<dbReference type="Gene3D" id="3.30.420.40">
    <property type="match status" value="2"/>
</dbReference>
<name>A0A378MFA7_LISGR</name>
<dbReference type="NCBIfam" id="TIGR01312">
    <property type="entry name" value="XylB"/>
    <property type="match status" value="1"/>
</dbReference>
<keyword evidence="4 9" id="KW-0808">Transferase</keyword>
<dbReference type="InterPro" id="IPR050406">
    <property type="entry name" value="FGGY_Carb_Kinase"/>
</dbReference>
<dbReference type="EC" id="2.7.1.17" evidence="9"/>
<gene>
    <name evidence="9 12" type="primary">xylB</name>
    <name evidence="12" type="ORF">NCTC10815_02344</name>
</gene>
<dbReference type="InterPro" id="IPR018484">
    <property type="entry name" value="FGGY_N"/>
</dbReference>
<evidence type="ECO:0000259" key="11">
    <source>
        <dbReference type="Pfam" id="PF02782"/>
    </source>
</evidence>
<dbReference type="InterPro" id="IPR018483">
    <property type="entry name" value="Carb_kinase_FGGY_CS"/>
</dbReference>
<dbReference type="GO" id="GO:0005997">
    <property type="term" value="P:xylulose metabolic process"/>
    <property type="evidence" value="ECO:0007669"/>
    <property type="project" value="InterPro"/>
</dbReference>
<evidence type="ECO:0000313" key="13">
    <source>
        <dbReference type="Proteomes" id="UP000254879"/>
    </source>
</evidence>
<dbReference type="CDD" id="cd07808">
    <property type="entry name" value="ASKHA_NBD_FGGY_EcXK-like"/>
    <property type="match status" value="1"/>
</dbReference>
<evidence type="ECO:0000256" key="1">
    <source>
        <dbReference type="ARBA" id="ARBA00009156"/>
    </source>
</evidence>
<dbReference type="Pfam" id="PF02782">
    <property type="entry name" value="FGGY_C"/>
    <property type="match status" value="1"/>
</dbReference>
<evidence type="ECO:0000256" key="2">
    <source>
        <dbReference type="ARBA" id="ARBA00022553"/>
    </source>
</evidence>